<dbReference type="SUPFAM" id="SSF50965">
    <property type="entry name" value="Galactose oxidase, central domain"/>
    <property type="match status" value="1"/>
</dbReference>
<dbReference type="InterPro" id="IPR015915">
    <property type="entry name" value="Kelch-typ_b-propeller"/>
</dbReference>
<proteinExistence type="predicted"/>
<dbReference type="Gene3D" id="2.120.10.80">
    <property type="entry name" value="Kelch-type beta propeller"/>
    <property type="match status" value="2"/>
</dbReference>
<dbReference type="Pfam" id="PF13415">
    <property type="entry name" value="Beta-prop_FBX42"/>
    <property type="match status" value="1"/>
</dbReference>
<feature type="region of interest" description="Disordered" evidence="3">
    <location>
        <begin position="207"/>
        <end position="226"/>
    </location>
</feature>
<dbReference type="AlphaFoldDB" id="A0A315UZU3"/>
<accession>A0A315UZU3</accession>
<keyword evidence="2" id="KW-0677">Repeat</keyword>
<evidence type="ECO:0000256" key="3">
    <source>
        <dbReference type="SAM" id="MobiDB-lite"/>
    </source>
</evidence>
<evidence type="ECO:0000313" key="4">
    <source>
        <dbReference type="EMBL" id="PWA16519.1"/>
    </source>
</evidence>
<dbReference type="Proteomes" id="UP000250572">
    <property type="component" value="Unassembled WGS sequence"/>
</dbReference>
<organism evidence="4 5">
    <name type="scientific">Gambusia affinis</name>
    <name type="common">Western mosquitofish</name>
    <name type="synonym">Heterandria affinis</name>
    <dbReference type="NCBI Taxonomy" id="33528"/>
    <lineage>
        <taxon>Eukaryota</taxon>
        <taxon>Metazoa</taxon>
        <taxon>Chordata</taxon>
        <taxon>Craniata</taxon>
        <taxon>Vertebrata</taxon>
        <taxon>Euteleostomi</taxon>
        <taxon>Actinopterygii</taxon>
        <taxon>Neopterygii</taxon>
        <taxon>Teleostei</taxon>
        <taxon>Neoteleostei</taxon>
        <taxon>Acanthomorphata</taxon>
        <taxon>Ovalentaria</taxon>
        <taxon>Atherinomorphae</taxon>
        <taxon>Cyprinodontiformes</taxon>
        <taxon>Poeciliidae</taxon>
        <taxon>Poeciliinae</taxon>
        <taxon>Gambusia</taxon>
    </lineage>
</organism>
<dbReference type="PANTHER" id="PTHR46093:SF19">
    <property type="entry name" value="RAB9 EFFECTOR PROTEIN WITH KELCH MOTIFS-LIKE"/>
    <property type="match status" value="1"/>
</dbReference>
<dbReference type="PANTHER" id="PTHR46093">
    <property type="entry name" value="ACYL-COA-BINDING DOMAIN-CONTAINING PROTEIN 5"/>
    <property type="match status" value="1"/>
</dbReference>
<reference evidence="4 5" key="1">
    <citation type="journal article" date="2018" name="G3 (Bethesda)">
        <title>A High-Quality Reference Genome for the Invasive Mosquitofish Gambusia affinis Using a Chicago Library.</title>
        <authorList>
            <person name="Hoffberg S.L."/>
            <person name="Troendle N.J."/>
            <person name="Glenn T.C."/>
            <person name="Mahmud O."/>
            <person name="Louha S."/>
            <person name="Chalopin D."/>
            <person name="Bennetzen J.L."/>
            <person name="Mauricio R."/>
        </authorList>
    </citation>
    <scope>NUCLEOTIDE SEQUENCE [LARGE SCALE GENOMIC DNA]</scope>
    <source>
        <strain evidence="4">NE01/NJP1002.9</strain>
        <tissue evidence="4">Muscle</tissue>
    </source>
</reference>
<protein>
    <submittedName>
        <fullName evidence="4">Uncharacterized protein</fullName>
    </submittedName>
</protein>
<comment type="caution">
    <text evidence="4">The sequence shown here is derived from an EMBL/GenBank/DDBJ whole genome shotgun (WGS) entry which is preliminary data.</text>
</comment>
<evidence type="ECO:0000256" key="1">
    <source>
        <dbReference type="ARBA" id="ARBA00022441"/>
    </source>
</evidence>
<gene>
    <name evidence="4" type="ORF">CCH79_00004509</name>
</gene>
<evidence type="ECO:0000313" key="5">
    <source>
        <dbReference type="Proteomes" id="UP000250572"/>
    </source>
</evidence>
<keyword evidence="1" id="KW-0880">Kelch repeat</keyword>
<dbReference type="InterPro" id="IPR011043">
    <property type="entry name" value="Gal_Oxase/kelch_b-propeller"/>
</dbReference>
<dbReference type="EMBL" id="NHOQ01002481">
    <property type="protein sequence ID" value="PWA16519.1"/>
    <property type="molecule type" value="Genomic_DNA"/>
</dbReference>
<keyword evidence="5" id="KW-1185">Reference proteome</keyword>
<sequence length="583" mass="65227">MGKLNFYVVWSLRDAPRQFTSTGRFYLSSIQIQCVRIRSKANRRRFQVHVPLPLPKQLVIFGFGDWSCKDTTLSAEVVVSEDVQPQNIGTLSSQIKCLTWEGDWSDDIITVAEERGRRGVYGKIVLKACREDNFSVSSSPLAQRKRLISEQCSVADLSSSIQETLETETIISESSHMSHSVSYFKFPVIKVETSDFPCPAARPLRARQTWSSDETDSLTEDTDKTSTSNRRKVCSISIREKITEDIKNKSREACPSKRWSHTLCLSDPDTAVLIGGETSDQNYCEDSLWKLELDSDFWFPMNSSASGPVPPCARGHTATFDPDSKAVFVYGGLRESQRYSELYILNTLTWKWRLVTVGLFENHHAWTKPIQAKGKVPALSYHSAVFYQKELFVFGGVQPSNGLGDKCSNTLYIFSPEYELWYQPIVEGDKPLPRFGHSATLLGQKLFIFGGQMTAAYLNDLHVLDLGLMEYTAVKCGNMPPLPRGFHAAAPVLDNRILISGGCSAIGALQDVHVFNTDTCMWSSVACPLLCSKPHAGHSMINLQTEQGENRNIKCTVLVFGGSDCSGSFYDDTQKFRLEITDK</sequence>
<name>A0A315UZU3_GAMAF</name>
<dbReference type="STRING" id="33528.ENSGAFP00000024129"/>
<evidence type="ECO:0000256" key="2">
    <source>
        <dbReference type="ARBA" id="ARBA00022737"/>
    </source>
</evidence>